<organism evidence="5 6">
    <name type="scientific">Lawsonibacter faecis</name>
    <dbReference type="NCBI Taxonomy" id="2763052"/>
    <lineage>
        <taxon>Bacteria</taxon>
        <taxon>Bacillati</taxon>
        <taxon>Bacillota</taxon>
        <taxon>Clostridia</taxon>
        <taxon>Eubacteriales</taxon>
        <taxon>Oscillospiraceae</taxon>
        <taxon>Lawsonibacter</taxon>
    </lineage>
</organism>
<dbReference type="InterPro" id="IPR010982">
    <property type="entry name" value="Lambda_DNA-bd_dom_sf"/>
</dbReference>
<gene>
    <name evidence="5" type="ORF">H8S62_06985</name>
</gene>
<dbReference type="Proteomes" id="UP000607645">
    <property type="component" value="Unassembled WGS sequence"/>
</dbReference>
<dbReference type="GO" id="GO:0003677">
    <property type="term" value="F:DNA binding"/>
    <property type="evidence" value="ECO:0007669"/>
    <property type="project" value="UniProtKB-KW"/>
</dbReference>
<evidence type="ECO:0000256" key="2">
    <source>
        <dbReference type="SAM" id="Coils"/>
    </source>
</evidence>
<keyword evidence="2" id="KW-0175">Coiled coil</keyword>
<dbReference type="Gene3D" id="1.10.260.40">
    <property type="entry name" value="lambda repressor-like DNA-binding domains"/>
    <property type="match status" value="1"/>
</dbReference>
<evidence type="ECO:0000313" key="5">
    <source>
        <dbReference type="EMBL" id="MBC5736754.1"/>
    </source>
</evidence>
<feature type="coiled-coil region" evidence="2">
    <location>
        <begin position="114"/>
        <end position="148"/>
    </location>
</feature>
<dbReference type="InterPro" id="IPR001387">
    <property type="entry name" value="Cro/C1-type_HTH"/>
</dbReference>
<dbReference type="SUPFAM" id="SSF47413">
    <property type="entry name" value="lambda repressor-like DNA-binding domains"/>
    <property type="match status" value="1"/>
</dbReference>
<dbReference type="PANTHER" id="PTHR46558">
    <property type="entry name" value="TRACRIPTIONAL REGULATORY PROTEIN-RELATED-RELATED"/>
    <property type="match status" value="1"/>
</dbReference>
<dbReference type="AlphaFoldDB" id="A0A8J6JL15"/>
<reference evidence="5" key="1">
    <citation type="submission" date="2020-08" db="EMBL/GenBank/DDBJ databases">
        <title>Genome public.</title>
        <authorList>
            <person name="Liu C."/>
            <person name="Sun Q."/>
        </authorList>
    </citation>
    <scope>NUCLEOTIDE SEQUENCE</scope>
    <source>
        <strain evidence="5">NSJ-52</strain>
    </source>
</reference>
<dbReference type="EMBL" id="JACOPQ010000004">
    <property type="protein sequence ID" value="MBC5736754.1"/>
    <property type="molecule type" value="Genomic_DNA"/>
</dbReference>
<keyword evidence="3" id="KW-0472">Membrane</keyword>
<evidence type="ECO:0000313" key="6">
    <source>
        <dbReference type="Proteomes" id="UP000607645"/>
    </source>
</evidence>
<keyword evidence="3" id="KW-0812">Transmembrane</keyword>
<feature type="domain" description="HTH cro/C1-type" evidence="4">
    <location>
        <begin position="7"/>
        <end position="61"/>
    </location>
</feature>
<accession>A0A8J6JL15</accession>
<dbReference type="CDD" id="cd00093">
    <property type="entry name" value="HTH_XRE"/>
    <property type="match status" value="1"/>
</dbReference>
<comment type="caution">
    <text evidence="5">The sequence shown here is derived from an EMBL/GenBank/DDBJ whole genome shotgun (WGS) entry which is preliminary data.</text>
</comment>
<dbReference type="RefSeq" id="WP_186918853.1">
    <property type="nucleotide sequence ID" value="NZ_JACOPQ010000004.1"/>
</dbReference>
<sequence length="267" mass="28742">MTLGQRIQELRKALGLSQEGLGEKLKVSRQAISKWEADGAVPEVDKLIALSRLFGISLNELLQVDCPASTPEEEEAAAAEFARRARRRRLLKNVSHALTLAAVVVVAAVLSAVLARQSAQLDTARDALAAQESRISQLETQVSALAEAAVRPGLDSSAPLVGDFSIRYFSTEKAGMRVHVSLLPAQSTEMTTVTFQISRPGINAVVQEAERLPGTTEYRAELLIPSGGDGVTISAIFDDGTAQHTQPLLSDLSVRENSVTYTPLWLE</sequence>
<keyword evidence="3" id="KW-1133">Transmembrane helix</keyword>
<evidence type="ECO:0000256" key="3">
    <source>
        <dbReference type="SAM" id="Phobius"/>
    </source>
</evidence>
<protein>
    <submittedName>
        <fullName evidence="5">Helix-turn-helix transcriptional regulator</fullName>
    </submittedName>
</protein>
<dbReference type="PROSITE" id="PS50943">
    <property type="entry name" value="HTH_CROC1"/>
    <property type="match status" value="1"/>
</dbReference>
<dbReference type="SMART" id="SM00530">
    <property type="entry name" value="HTH_XRE"/>
    <property type="match status" value="1"/>
</dbReference>
<keyword evidence="6" id="KW-1185">Reference proteome</keyword>
<feature type="transmembrane region" description="Helical" evidence="3">
    <location>
        <begin position="93"/>
        <end position="115"/>
    </location>
</feature>
<dbReference type="PANTHER" id="PTHR46558:SF13">
    <property type="entry name" value="HTH-TYPE TRANSCRIPTIONAL REGULATOR IMMR"/>
    <property type="match status" value="1"/>
</dbReference>
<keyword evidence="1" id="KW-0238">DNA-binding</keyword>
<proteinExistence type="predicted"/>
<evidence type="ECO:0000256" key="1">
    <source>
        <dbReference type="ARBA" id="ARBA00023125"/>
    </source>
</evidence>
<dbReference type="Pfam" id="PF01381">
    <property type="entry name" value="HTH_3"/>
    <property type="match status" value="1"/>
</dbReference>
<name>A0A8J6JL15_9FIRM</name>
<evidence type="ECO:0000259" key="4">
    <source>
        <dbReference type="PROSITE" id="PS50943"/>
    </source>
</evidence>